<dbReference type="EMBL" id="JABRWJ010000001">
    <property type="protein sequence ID" value="NRF65847.1"/>
    <property type="molecule type" value="Genomic_DNA"/>
</dbReference>
<accession>A0ABX2EBW8</accession>
<dbReference type="PANTHER" id="PTHR34599:SF1">
    <property type="entry name" value="PHOSPHATIDIC ACID PHOSPHATASE TYPE 2_HALOPEROXIDASE DOMAIN-CONTAINING PROTEIN"/>
    <property type="match status" value="1"/>
</dbReference>
<keyword evidence="1" id="KW-0732">Signal</keyword>
<evidence type="ECO:0000313" key="3">
    <source>
        <dbReference type="EMBL" id="NRF65847.1"/>
    </source>
</evidence>
<evidence type="ECO:0000313" key="4">
    <source>
        <dbReference type="Proteomes" id="UP000737171"/>
    </source>
</evidence>
<sequence length="394" mass="41651">MHTSLLRLTRLTIAALAAGAALGARADAVTDWNLKTADLVTEARIGTPPAVRLTAIVQTAAYRAARAAQAASAEAAIAAAHRAVLTRLLPAQQAAIDAAYHAALAPLADGPAKTTGIELGQRAAAEVLAQRLDDGATTPEAYRPHTSAGVYVPTAAVAVPQWSQRKPWAMASGAQFRPGPPPALTSEGWLRDFNEVKSLGAKTAPRSAEQTEVARFWEYSLPSIYHGVLRSVALSSGRDLVRNARLFALAAQAMDDAMISVFDAKYHYNHWRPVTAIRNADLDGHDGTQRDASWAPLVDAPMHPEYPSGHSILAGAVGAVLKADLGTQAMPRLSTSSPSAKGATRHWSSVDAFVREVSDARVLAGIHFRSAVDAGAVMGARIGERVVQQEQAEH</sequence>
<dbReference type="Gene3D" id="1.10.606.20">
    <property type="match status" value="1"/>
</dbReference>
<feature type="domain" description="Phosphatidic acid phosphatase type 2/haloperoxidase" evidence="2">
    <location>
        <begin position="257"/>
        <end position="389"/>
    </location>
</feature>
<dbReference type="InterPro" id="IPR000326">
    <property type="entry name" value="PAP2/HPO"/>
</dbReference>
<keyword evidence="4" id="KW-1185">Reference proteome</keyword>
<feature type="signal peptide" evidence="1">
    <location>
        <begin position="1"/>
        <end position="26"/>
    </location>
</feature>
<organism evidence="3 4">
    <name type="scientific">Pseudaquabacterium terrae</name>
    <dbReference type="NCBI Taxonomy" id="2732868"/>
    <lineage>
        <taxon>Bacteria</taxon>
        <taxon>Pseudomonadati</taxon>
        <taxon>Pseudomonadota</taxon>
        <taxon>Betaproteobacteria</taxon>
        <taxon>Burkholderiales</taxon>
        <taxon>Sphaerotilaceae</taxon>
        <taxon>Pseudaquabacterium</taxon>
    </lineage>
</organism>
<evidence type="ECO:0000259" key="2">
    <source>
        <dbReference type="Pfam" id="PF01569"/>
    </source>
</evidence>
<protein>
    <submittedName>
        <fullName evidence="3">Vanadium-dependent haloperoxidase</fullName>
    </submittedName>
</protein>
<dbReference type="Pfam" id="PF01569">
    <property type="entry name" value="PAP2"/>
    <property type="match status" value="1"/>
</dbReference>
<comment type="caution">
    <text evidence="3">The sequence shown here is derived from an EMBL/GenBank/DDBJ whole genome shotgun (WGS) entry which is preliminary data.</text>
</comment>
<dbReference type="PANTHER" id="PTHR34599">
    <property type="entry name" value="PEROXIDASE-RELATED"/>
    <property type="match status" value="1"/>
</dbReference>
<dbReference type="InterPro" id="IPR036938">
    <property type="entry name" value="PAP2/HPO_sf"/>
</dbReference>
<dbReference type="Proteomes" id="UP000737171">
    <property type="component" value="Unassembled WGS sequence"/>
</dbReference>
<dbReference type="CDD" id="cd03398">
    <property type="entry name" value="PAP2_haloperoxidase"/>
    <property type="match status" value="1"/>
</dbReference>
<proteinExistence type="predicted"/>
<reference evidence="3 4" key="1">
    <citation type="submission" date="2020-05" db="EMBL/GenBank/DDBJ databases">
        <title>Aquincola sp. isolate from soil.</title>
        <authorList>
            <person name="Han J."/>
            <person name="Kim D.-U."/>
        </authorList>
    </citation>
    <scope>NUCLEOTIDE SEQUENCE [LARGE SCALE GENOMIC DNA]</scope>
    <source>
        <strain evidence="3 4">S2</strain>
    </source>
</reference>
<dbReference type="InterPro" id="IPR052559">
    <property type="entry name" value="V-haloperoxidase"/>
</dbReference>
<gene>
    <name evidence="3" type="ORF">HLB44_02485</name>
</gene>
<evidence type="ECO:0000256" key="1">
    <source>
        <dbReference type="SAM" id="SignalP"/>
    </source>
</evidence>
<dbReference type="SUPFAM" id="SSF48317">
    <property type="entry name" value="Acid phosphatase/Vanadium-dependent haloperoxidase"/>
    <property type="match status" value="1"/>
</dbReference>
<dbReference type="RefSeq" id="WP_173120256.1">
    <property type="nucleotide sequence ID" value="NZ_JABRWJ010000001.1"/>
</dbReference>
<feature type="chain" id="PRO_5046129060" evidence="1">
    <location>
        <begin position="27"/>
        <end position="394"/>
    </location>
</feature>
<name>A0ABX2EBW8_9BURK</name>